<organism evidence="2 3">
    <name type="scientific">Scophthalmus maximus</name>
    <name type="common">Turbot</name>
    <name type="synonym">Psetta maxima</name>
    <dbReference type="NCBI Taxonomy" id="52904"/>
    <lineage>
        <taxon>Eukaryota</taxon>
        <taxon>Metazoa</taxon>
        <taxon>Chordata</taxon>
        <taxon>Craniata</taxon>
        <taxon>Vertebrata</taxon>
        <taxon>Euteleostomi</taxon>
        <taxon>Actinopterygii</taxon>
        <taxon>Neopterygii</taxon>
        <taxon>Teleostei</taxon>
        <taxon>Neoteleostei</taxon>
        <taxon>Acanthomorphata</taxon>
        <taxon>Carangaria</taxon>
        <taxon>Pleuronectiformes</taxon>
        <taxon>Pleuronectoidei</taxon>
        <taxon>Scophthalmidae</taxon>
        <taxon>Scophthalmus</taxon>
    </lineage>
</organism>
<proteinExistence type="predicted"/>
<evidence type="ECO:0000313" key="3">
    <source>
        <dbReference type="Proteomes" id="UP000246464"/>
    </source>
</evidence>
<keyword evidence="3" id="KW-1185">Reference proteome</keyword>
<sequence length="56" mass="6106">MLATGNVDSPGVDNDVTLMTLERSRVLLRVADSGERRGHTLDRSPAPMTALHRGYV</sequence>
<dbReference type="Proteomes" id="UP000246464">
    <property type="component" value="Chromosome 8"/>
</dbReference>
<dbReference type="AlphaFoldDB" id="A0A2U9BMX3"/>
<reference evidence="2 3" key="1">
    <citation type="submission" date="2017-12" db="EMBL/GenBank/DDBJ databases">
        <title>Integrating genomic resources of turbot (Scophthalmus maximus) in depth evaluation of genetic and physical mapping variation across individuals.</title>
        <authorList>
            <person name="Martinez P."/>
        </authorList>
    </citation>
    <scope>NUCLEOTIDE SEQUENCE [LARGE SCALE GENOMIC DNA]</scope>
</reference>
<name>A0A2U9BMX3_SCOMX</name>
<evidence type="ECO:0000256" key="1">
    <source>
        <dbReference type="SAM" id="MobiDB-lite"/>
    </source>
</evidence>
<gene>
    <name evidence="2" type="ORF">SMAX5B_012994</name>
</gene>
<protein>
    <submittedName>
        <fullName evidence="2">Uncharacterized protein</fullName>
    </submittedName>
</protein>
<accession>A0A2U9BMX3</accession>
<evidence type="ECO:0000313" key="2">
    <source>
        <dbReference type="EMBL" id="AWP05160.1"/>
    </source>
</evidence>
<feature type="region of interest" description="Disordered" evidence="1">
    <location>
        <begin position="35"/>
        <end position="56"/>
    </location>
</feature>
<dbReference type="EMBL" id="CP026250">
    <property type="protein sequence ID" value="AWP05160.1"/>
    <property type="molecule type" value="Genomic_DNA"/>
</dbReference>